<dbReference type="EC" id="5.1.1.-" evidence="7"/>
<keyword evidence="4 7" id="KW-0413">Isomerase</keyword>
<feature type="binding site" evidence="6">
    <location>
        <position position="189"/>
    </location>
    <ligand>
        <name>Mg(2+)</name>
        <dbReference type="ChEBI" id="CHEBI:18420"/>
    </ligand>
</feature>
<dbReference type="InterPro" id="IPR018110">
    <property type="entry name" value="Mandel_Rmase/mucon_lact_enz_CS"/>
</dbReference>
<keyword evidence="3 6" id="KW-0460">Magnesium</keyword>
<dbReference type="Gene3D" id="3.20.20.120">
    <property type="entry name" value="Enolase-like C-terminal domain"/>
    <property type="match status" value="1"/>
</dbReference>
<dbReference type="InterPro" id="IPR036849">
    <property type="entry name" value="Enolase-like_C_sf"/>
</dbReference>
<evidence type="ECO:0000256" key="1">
    <source>
        <dbReference type="ARBA" id="ARBA00008031"/>
    </source>
</evidence>
<dbReference type="AlphaFoldDB" id="A0A9D1WG21"/>
<comment type="caution">
    <text evidence="9">The sequence shown here is derived from an EMBL/GenBank/DDBJ whole genome shotgun (WGS) entry which is preliminary data.</text>
</comment>
<gene>
    <name evidence="9" type="ORF">IAA45_02560</name>
</gene>
<dbReference type="SMART" id="SM00922">
    <property type="entry name" value="MR_MLE"/>
    <property type="match status" value="1"/>
</dbReference>
<feature type="domain" description="Mandelate racemase/muconate lactonizing enzyme C-terminal" evidence="8">
    <location>
        <begin position="140"/>
        <end position="236"/>
    </location>
</feature>
<dbReference type="SUPFAM" id="SSF54826">
    <property type="entry name" value="Enolase N-terminal domain-like"/>
    <property type="match status" value="1"/>
</dbReference>
<evidence type="ECO:0000256" key="5">
    <source>
        <dbReference type="PIRSR" id="PIRSR634603-1"/>
    </source>
</evidence>
<reference evidence="9" key="1">
    <citation type="journal article" date="2021" name="PeerJ">
        <title>Extensive microbial diversity within the chicken gut microbiome revealed by metagenomics and culture.</title>
        <authorList>
            <person name="Gilroy R."/>
            <person name="Ravi A."/>
            <person name="Getino M."/>
            <person name="Pursley I."/>
            <person name="Horton D.L."/>
            <person name="Alikhan N.F."/>
            <person name="Baker D."/>
            <person name="Gharbi K."/>
            <person name="Hall N."/>
            <person name="Watson M."/>
            <person name="Adriaenssens E.M."/>
            <person name="Foster-Nyarko E."/>
            <person name="Jarju S."/>
            <person name="Secka A."/>
            <person name="Antonio M."/>
            <person name="Oren A."/>
            <person name="Chaudhuri R.R."/>
            <person name="La Ragione R."/>
            <person name="Hildebrand F."/>
            <person name="Pallen M.J."/>
        </authorList>
    </citation>
    <scope>NUCLEOTIDE SEQUENCE</scope>
    <source>
        <strain evidence="9">ChiSjej1B19-8411</strain>
    </source>
</reference>
<dbReference type="Gene3D" id="3.30.390.10">
    <property type="entry name" value="Enolase-like, N-terminal domain"/>
    <property type="match status" value="1"/>
</dbReference>
<name>A0A9D1WG21_9FIRM</name>
<evidence type="ECO:0000259" key="8">
    <source>
        <dbReference type="SMART" id="SM00922"/>
    </source>
</evidence>
<organism evidence="9 10">
    <name type="scientific">Candidatus Blautia gallistercoris</name>
    <dbReference type="NCBI Taxonomy" id="2838490"/>
    <lineage>
        <taxon>Bacteria</taxon>
        <taxon>Bacillati</taxon>
        <taxon>Bacillota</taxon>
        <taxon>Clostridia</taxon>
        <taxon>Lachnospirales</taxon>
        <taxon>Lachnospiraceae</taxon>
        <taxon>Blautia</taxon>
    </lineage>
</organism>
<dbReference type="GO" id="GO:0009063">
    <property type="term" value="P:amino acid catabolic process"/>
    <property type="evidence" value="ECO:0007669"/>
    <property type="project" value="InterPro"/>
</dbReference>
<dbReference type="Proteomes" id="UP000886817">
    <property type="component" value="Unassembled WGS sequence"/>
</dbReference>
<evidence type="ECO:0000256" key="7">
    <source>
        <dbReference type="RuleBase" id="RU366006"/>
    </source>
</evidence>
<feature type="active site" description="Proton acceptor; specific for (R)-substrate epimerization" evidence="5">
    <location>
        <position position="161"/>
    </location>
</feature>
<dbReference type="InterPro" id="IPR029017">
    <property type="entry name" value="Enolase-like_N"/>
</dbReference>
<dbReference type="InterPro" id="IPR034603">
    <property type="entry name" value="Dipeptide_epimerase"/>
</dbReference>
<dbReference type="GO" id="GO:0006518">
    <property type="term" value="P:peptide metabolic process"/>
    <property type="evidence" value="ECO:0007669"/>
    <property type="project" value="UniProtKB-ARBA"/>
</dbReference>
<dbReference type="PROSITE" id="PS00909">
    <property type="entry name" value="MR_MLE_2"/>
    <property type="match status" value="1"/>
</dbReference>
<feature type="binding site" evidence="6">
    <location>
        <position position="240"/>
    </location>
    <ligand>
        <name>Mg(2+)</name>
        <dbReference type="ChEBI" id="CHEBI:18420"/>
    </ligand>
</feature>
<dbReference type="InterPro" id="IPR013341">
    <property type="entry name" value="Mandelate_racemase_N_dom"/>
</dbReference>
<sequence length="357" mass="38833">MKITGIKVQETNIPLKEPFRISLGVITHSRSAVVSVETDEGLVGYGEGAPGILITGENLPGTVDCIRSFEKDLIGTDPTDLEKVYWILDRAAAHAPCGKTAIDMACYDLLGKKAGLPVYKLLGGNSNYIETDITVGIDKPEIMGEKARKHVEEGFDTIKTKVGTSFEEDVARIKAIREAVGDDVKIRIDANQAWSAKEAVRMIERLDEFNLELVEQPVPYHDIAGLEYVTKHTSVPIMSDESCFTSKDALRLVERRAVDYLNIKLMKCGGIREALKINAICEAAGIECMLGCMGEESNLGITAAASLGAATKNITRADLDATFSLTDLPFKGGFQVENTKKLVLPEEPGFGFIGFTK</sequence>
<dbReference type="FunFam" id="3.30.390.10:FF:000009">
    <property type="entry name" value="Hydrophobic dipeptide epimerase"/>
    <property type="match status" value="1"/>
</dbReference>
<dbReference type="GO" id="GO:0016855">
    <property type="term" value="F:racemase and epimerase activity, acting on amino acids and derivatives"/>
    <property type="evidence" value="ECO:0007669"/>
    <property type="project" value="UniProtKB-UniRule"/>
</dbReference>
<accession>A0A9D1WG21</accession>
<evidence type="ECO:0000313" key="10">
    <source>
        <dbReference type="Proteomes" id="UP000886817"/>
    </source>
</evidence>
<evidence type="ECO:0000256" key="4">
    <source>
        <dbReference type="ARBA" id="ARBA00023235"/>
    </source>
</evidence>
<comment type="similarity">
    <text evidence="1 7">Belongs to the mandelate racemase/muconate lactonizing enzyme family.</text>
</comment>
<keyword evidence="2 6" id="KW-0479">Metal-binding</keyword>
<dbReference type="EMBL" id="DXEX01000063">
    <property type="protein sequence ID" value="HIX58580.1"/>
    <property type="molecule type" value="Genomic_DNA"/>
</dbReference>
<dbReference type="SFLD" id="SFLDS00001">
    <property type="entry name" value="Enolase"/>
    <property type="match status" value="1"/>
</dbReference>
<feature type="active site" description="Proton acceptor; specific for (S)-substrate epimerization" evidence="5">
    <location>
        <position position="264"/>
    </location>
</feature>
<protein>
    <recommendedName>
        <fullName evidence="7">Dipeptide epimerase</fullName>
        <ecNumber evidence="7">5.1.1.-</ecNumber>
    </recommendedName>
</protein>
<evidence type="ECO:0000256" key="6">
    <source>
        <dbReference type="PIRSR" id="PIRSR634603-3"/>
    </source>
</evidence>
<dbReference type="SFLD" id="SFLDF00009">
    <property type="entry name" value="o-succinylbenzoate_synthase"/>
    <property type="match status" value="1"/>
</dbReference>
<dbReference type="SFLD" id="SFLDG00180">
    <property type="entry name" value="muconate_cycloisomerase"/>
    <property type="match status" value="1"/>
</dbReference>
<dbReference type="Pfam" id="PF02746">
    <property type="entry name" value="MR_MLE_N"/>
    <property type="match status" value="1"/>
</dbReference>
<feature type="binding site" evidence="6">
    <location>
        <position position="215"/>
    </location>
    <ligand>
        <name>Mg(2+)</name>
        <dbReference type="ChEBI" id="CHEBI:18420"/>
    </ligand>
</feature>
<reference evidence="9" key="2">
    <citation type="submission" date="2021-04" db="EMBL/GenBank/DDBJ databases">
        <authorList>
            <person name="Gilroy R."/>
        </authorList>
    </citation>
    <scope>NUCLEOTIDE SEQUENCE</scope>
    <source>
        <strain evidence="9">ChiSjej1B19-8411</strain>
    </source>
</reference>
<dbReference type="GO" id="GO:0000287">
    <property type="term" value="F:magnesium ion binding"/>
    <property type="evidence" value="ECO:0007669"/>
    <property type="project" value="UniProtKB-ARBA"/>
</dbReference>
<dbReference type="PANTHER" id="PTHR48073">
    <property type="entry name" value="O-SUCCINYLBENZOATE SYNTHASE-RELATED"/>
    <property type="match status" value="1"/>
</dbReference>
<proteinExistence type="inferred from homology"/>
<comment type="cofactor">
    <cofactor evidence="6 7">
        <name>Mg(2+)</name>
        <dbReference type="ChEBI" id="CHEBI:18420"/>
    </cofactor>
    <text evidence="6 7">Binds 1 Mg(2+) ion per subunit.</text>
</comment>
<dbReference type="SUPFAM" id="SSF51604">
    <property type="entry name" value="Enolase C-terminal domain-like"/>
    <property type="match status" value="1"/>
</dbReference>
<dbReference type="InterPro" id="IPR029065">
    <property type="entry name" value="Enolase_C-like"/>
</dbReference>
<evidence type="ECO:0000313" key="9">
    <source>
        <dbReference type="EMBL" id="HIX58580.1"/>
    </source>
</evidence>
<evidence type="ECO:0000256" key="2">
    <source>
        <dbReference type="ARBA" id="ARBA00022723"/>
    </source>
</evidence>
<dbReference type="PANTHER" id="PTHR48073:SF2">
    <property type="entry name" value="O-SUCCINYLBENZOATE SYNTHASE"/>
    <property type="match status" value="1"/>
</dbReference>
<dbReference type="Pfam" id="PF13378">
    <property type="entry name" value="MR_MLE_C"/>
    <property type="match status" value="1"/>
</dbReference>
<evidence type="ECO:0000256" key="3">
    <source>
        <dbReference type="ARBA" id="ARBA00022842"/>
    </source>
</evidence>
<dbReference type="InterPro" id="IPR013342">
    <property type="entry name" value="Mandelate_racemase_C"/>
</dbReference>
<dbReference type="CDD" id="cd03319">
    <property type="entry name" value="L-Ala-DL-Glu_epimerase"/>
    <property type="match status" value="1"/>
</dbReference>